<proteinExistence type="predicted"/>
<reference evidence="1" key="1">
    <citation type="submission" date="2021-06" db="EMBL/GenBank/DDBJ databases">
        <authorList>
            <person name="Kallberg Y."/>
            <person name="Tangrot J."/>
            <person name="Rosling A."/>
        </authorList>
    </citation>
    <scope>NUCLEOTIDE SEQUENCE</scope>
    <source>
        <strain evidence="1">CL356</strain>
    </source>
</reference>
<name>A0ACA9M155_9GLOM</name>
<accession>A0ACA9M155</accession>
<comment type="caution">
    <text evidence="1">The sequence shown here is derived from an EMBL/GenBank/DDBJ whole genome shotgun (WGS) entry which is preliminary data.</text>
</comment>
<sequence length="427" mass="49521">MARYIYSGVLNLTGVSNFDILDLLVASDELLLSELTEHVQNHLIEHTDSWLEQNFIKVLHTIFRLVSCKELKDHCLKSICDNPKPFFDSEDFLSLDKDIFLELIKCDELIIEEADIWEHLIKWGIYQTPEIEGMKSSDVKNFSDKNFKDLKKTMNPFILYVRFYEISSKDFFNKVRPFQKVLPESIFEDTMSFLMAKTEPKQEILPARTSAIIKDSKILSRRHANIISNWIEKRDAFETMNKEKQHHFALLYRGTRDGFDDDSFRQKVNGQGQAIVVIKVKDSGNIIGGFNANGWNGDVSNLCNCNYDYNLTMQHEYYDEYSEWNDSGFYRSHEYDCNSWSNNSDHFVFYLGGQNNFGTIRIGRSDGSCGVCDQEDVMIRFGNGDLILNSDQNGTCDKYSYDQHILDTNSFIAEELEVFSVAKNKNQ</sequence>
<protein>
    <submittedName>
        <fullName evidence="1">3723_t:CDS:1</fullName>
    </submittedName>
</protein>
<evidence type="ECO:0000313" key="1">
    <source>
        <dbReference type="EMBL" id="CAG8557920.1"/>
    </source>
</evidence>
<organism evidence="1 2">
    <name type="scientific">Acaulospora colombiana</name>
    <dbReference type="NCBI Taxonomy" id="27376"/>
    <lineage>
        <taxon>Eukaryota</taxon>
        <taxon>Fungi</taxon>
        <taxon>Fungi incertae sedis</taxon>
        <taxon>Mucoromycota</taxon>
        <taxon>Glomeromycotina</taxon>
        <taxon>Glomeromycetes</taxon>
        <taxon>Diversisporales</taxon>
        <taxon>Acaulosporaceae</taxon>
        <taxon>Acaulospora</taxon>
    </lineage>
</organism>
<dbReference type="Proteomes" id="UP000789525">
    <property type="component" value="Unassembled WGS sequence"/>
</dbReference>
<gene>
    <name evidence="1" type="ORF">ACOLOM_LOCUS5115</name>
</gene>
<dbReference type="EMBL" id="CAJVPT010009033">
    <property type="protein sequence ID" value="CAG8557920.1"/>
    <property type="molecule type" value="Genomic_DNA"/>
</dbReference>
<keyword evidence="2" id="KW-1185">Reference proteome</keyword>
<evidence type="ECO:0000313" key="2">
    <source>
        <dbReference type="Proteomes" id="UP000789525"/>
    </source>
</evidence>